<proteinExistence type="predicted"/>
<dbReference type="EnsemblMetazoa" id="AFAF001344-RA">
    <property type="protein sequence ID" value="AFAF001344-PA"/>
    <property type="gene ID" value="AFAF001344"/>
</dbReference>
<sequence>MSTATFVSTWFVVCVTLCSVLACKDGVNIKVNNVENCAGVDGIITLTDNTAVTLLDDCSLSLEGCLKTKSFSTATGTVKVFKNGKQLFKKPIDLCAKGSKIPFIGEFLPGGVCPQSENEICADPNRKIQMERFKKMIGIMKGSMAVELELDHDTGKSCIKIEVEVSK</sequence>
<evidence type="ECO:0000313" key="3">
    <source>
        <dbReference type="Proteomes" id="UP000075886"/>
    </source>
</evidence>
<keyword evidence="1" id="KW-0732">Signal</keyword>
<protein>
    <recommendedName>
        <fullName evidence="4">MD-2-related lipid-recognition domain-containing protein</fullName>
    </recommendedName>
</protein>
<reference evidence="3" key="1">
    <citation type="submission" date="2014-01" db="EMBL/GenBank/DDBJ databases">
        <title>The Genome Sequence of Anopheles farauti FAR1 (V2).</title>
        <authorList>
            <consortium name="The Broad Institute Genomics Platform"/>
            <person name="Neafsey D.E."/>
            <person name="Besansky N."/>
            <person name="Howell P."/>
            <person name="Walton C."/>
            <person name="Young S.K."/>
            <person name="Zeng Q."/>
            <person name="Gargeya S."/>
            <person name="Fitzgerald M."/>
            <person name="Haas B."/>
            <person name="Abouelleil A."/>
            <person name="Allen A.W."/>
            <person name="Alvarado L."/>
            <person name="Arachchi H.M."/>
            <person name="Berlin A.M."/>
            <person name="Chapman S.B."/>
            <person name="Gainer-Dewar J."/>
            <person name="Goldberg J."/>
            <person name="Griggs A."/>
            <person name="Gujja S."/>
            <person name="Hansen M."/>
            <person name="Howarth C."/>
            <person name="Imamovic A."/>
            <person name="Ireland A."/>
            <person name="Larimer J."/>
            <person name="McCowan C."/>
            <person name="Murphy C."/>
            <person name="Pearson M."/>
            <person name="Poon T.W."/>
            <person name="Priest M."/>
            <person name="Roberts A."/>
            <person name="Saif S."/>
            <person name="Shea T."/>
            <person name="Sisk P."/>
            <person name="Sykes S."/>
            <person name="Wortman J."/>
            <person name="Nusbaum C."/>
            <person name="Birren B."/>
        </authorList>
    </citation>
    <scope>NUCLEOTIDE SEQUENCE [LARGE SCALE GENOMIC DNA]</scope>
    <source>
        <strain evidence="3">FAR1</strain>
    </source>
</reference>
<keyword evidence="3" id="KW-1185">Reference proteome</keyword>
<feature type="signal peptide" evidence="1">
    <location>
        <begin position="1"/>
        <end position="22"/>
    </location>
</feature>
<dbReference type="EMBL" id="AXCN02000614">
    <property type="status" value="NOT_ANNOTATED_CDS"/>
    <property type="molecule type" value="Genomic_DNA"/>
</dbReference>
<feature type="chain" id="PRO_5008132063" description="MD-2-related lipid-recognition domain-containing protein" evidence="1">
    <location>
        <begin position="23"/>
        <end position="167"/>
    </location>
</feature>
<dbReference type="VEuPathDB" id="VectorBase:AFAF001344"/>
<evidence type="ECO:0000313" key="2">
    <source>
        <dbReference type="EnsemblMetazoa" id="AFAF001344-PA"/>
    </source>
</evidence>
<dbReference type="AlphaFoldDB" id="A0A182Q1P9"/>
<name>A0A182Q1P9_9DIPT</name>
<reference evidence="2" key="2">
    <citation type="submission" date="2020-05" db="UniProtKB">
        <authorList>
            <consortium name="EnsemblMetazoa"/>
        </authorList>
    </citation>
    <scope>IDENTIFICATION</scope>
    <source>
        <strain evidence="2">FAR1</strain>
    </source>
</reference>
<evidence type="ECO:0000256" key="1">
    <source>
        <dbReference type="SAM" id="SignalP"/>
    </source>
</evidence>
<accession>A0A182Q1P9</accession>
<dbReference type="Proteomes" id="UP000075886">
    <property type="component" value="Unassembled WGS sequence"/>
</dbReference>
<evidence type="ECO:0008006" key="4">
    <source>
        <dbReference type="Google" id="ProtNLM"/>
    </source>
</evidence>
<organism evidence="2 3">
    <name type="scientific">Anopheles farauti</name>
    <dbReference type="NCBI Taxonomy" id="69004"/>
    <lineage>
        <taxon>Eukaryota</taxon>
        <taxon>Metazoa</taxon>
        <taxon>Ecdysozoa</taxon>
        <taxon>Arthropoda</taxon>
        <taxon>Hexapoda</taxon>
        <taxon>Insecta</taxon>
        <taxon>Pterygota</taxon>
        <taxon>Neoptera</taxon>
        <taxon>Endopterygota</taxon>
        <taxon>Diptera</taxon>
        <taxon>Nematocera</taxon>
        <taxon>Culicoidea</taxon>
        <taxon>Culicidae</taxon>
        <taxon>Anophelinae</taxon>
        <taxon>Anopheles</taxon>
    </lineage>
</organism>